<dbReference type="GO" id="GO:0000976">
    <property type="term" value="F:transcription cis-regulatory region binding"/>
    <property type="evidence" value="ECO:0007669"/>
    <property type="project" value="TreeGrafter"/>
</dbReference>
<evidence type="ECO:0000313" key="6">
    <source>
        <dbReference type="Proteomes" id="UP000663801"/>
    </source>
</evidence>
<gene>
    <name evidence="5" type="ORF">JL107_02570</name>
</gene>
<evidence type="ECO:0000256" key="2">
    <source>
        <dbReference type="ARBA" id="ARBA00023125"/>
    </source>
</evidence>
<dbReference type="EMBL" id="JAERWL010000003">
    <property type="protein sequence ID" value="MBM9475321.1"/>
    <property type="molecule type" value="Genomic_DNA"/>
</dbReference>
<dbReference type="InterPro" id="IPR010982">
    <property type="entry name" value="Lambda_DNA-bd_dom_sf"/>
</dbReference>
<dbReference type="Pfam" id="PF00356">
    <property type="entry name" value="LacI"/>
    <property type="match status" value="1"/>
</dbReference>
<keyword evidence="1" id="KW-0805">Transcription regulation</keyword>
<sequence length="348" mass="36407">MGRPERTTLDAVAAAAGVSKATASKVLNDRDGVSDATRQRVLAAMKRLRYEPSTARAAGSLHPVVTVLFDAYESLYAAQVLAGVVAAGLELDIDVVTTNPTGAHRHDPLSAEWFHRVADKGHVGVIVVTTEVSPEVAGDSTGAGLGLVLVDPVTARDVDDDGLVSVSATNWTGGYQATEHLIALGHRRIGFAGGPAESQPARQRLHGHVAALSAAGLANDPALTKQDGFRYEDGRDMAAAFLDLPSPPTAIVASCDAGALGVIAAARDRQLRLPQELSIIGFDDTYAAESASPRLTTIHQPLREMGRLALRTVLAQSRGQAPEAHHYELVTSLIVRDSTAPPPGPPTA</sequence>
<dbReference type="GO" id="GO:0003700">
    <property type="term" value="F:DNA-binding transcription factor activity"/>
    <property type="evidence" value="ECO:0007669"/>
    <property type="project" value="TreeGrafter"/>
</dbReference>
<dbReference type="SMART" id="SM00354">
    <property type="entry name" value="HTH_LACI"/>
    <property type="match status" value="1"/>
</dbReference>
<reference evidence="5" key="1">
    <citation type="submission" date="2021-01" db="EMBL/GenBank/DDBJ databases">
        <title>KCTC 19127 draft genome.</title>
        <authorList>
            <person name="An D."/>
        </authorList>
    </citation>
    <scope>NUCLEOTIDE SEQUENCE</scope>
    <source>
        <strain evidence="5">KCTC 19127</strain>
    </source>
</reference>
<dbReference type="PANTHER" id="PTHR30146">
    <property type="entry name" value="LACI-RELATED TRANSCRIPTIONAL REPRESSOR"/>
    <property type="match status" value="1"/>
</dbReference>
<dbReference type="SUPFAM" id="SSF53822">
    <property type="entry name" value="Periplasmic binding protein-like I"/>
    <property type="match status" value="1"/>
</dbReference>
<dbReference type="Gene3D" id="3.40.50.2300">
    <property type="match status" value="2"/>
</dbReference>
<dbReference type="PANTHER" id="PTHR30146:SF153">
    <property type="entry name" value="LACTOSE OPERON REPRESSOR"/>
    <property type="match status" value="1"/>
</dbReference>
<dbReference type="PROSITE" id="PS50932">
    <property type="entry name" value="HTH_LACI_2"/>
    <property type="match status" value="1"/>
</dbReference>
<evidence type="ECO:0000256" key="1">
    <source>
        <dbReference type="ARBA" id="ARBA00023015"/>
    </source>
</evidence>
<dbReference type="InterPro" id="IPR000843">
    <property type="entry name" value="HTH_LacI"/>
</dbReference>
<dbReference type="CDD" id="cd01392">
    <property type="entry name" value="HTH_LacI"/>
    <property type="match status" value="1"/>
</dbReference>
<dbReference type="InterPro" id="IPR028082">
    <property type="entry name" value="Peripla_BP_I"/>
</dbReference>
<proteinExistence type="predicted"/>
<feature type="domain" description="HTH lacI-type" evidence="4">
    <location>
        <begin position="7"/>
        <end position="60"/>
    </location>
</feature>
<protein>
    <submittedName>
        <fullName evidence="5">Substrate-binding domain-containing protein</fullName>
    </submittedName>
</protein>
<accession>A0A939C1T0</accession>
<evidence type="ECO:0000259" key="4">
    <source>
        <dbReference type="PROSITE" id="PS50932"/>
    </source>
</evidence>
<name>A0A939C1T0_9ACTN</name>
<dbReference type="Proteomes" id="UP000663801">
    <property type="component" value="Unassembled WGS sequence"/>
</dbReference>
<dbReference type="Pfam" id="PF13377">
    <property type="entry name" value="Peripla_BP_3"/>
    <property type="match status" value="1"/>
</dbReference>
<dbReference type="SUPFAM" id="SSF47413">
    <property type="entry name" value="lambda repressor-like DNA-binding domains"/>
    <property type="match status" value="1"/>
</dbReference>
<dbReference type="Gene3D" id="1.10.260.40">
    <property type="entry name" value="lambda repressor-like DNA-binding domains"/>
    <property type="match status" value="1"/>
</dbReference>
<keyword evidence="3" id="KW-0804">Transcription</keyword>
<dbReference type="AlphaFoldDB" id="A0A939C1T0"/>
<dbReference type="InterPro" id="IPR046335">
    <property type="entry name" value="LacI/GalR-like_sensor"/>
</dbReference>
<organism evidence="5 6">
    <name type="scientific">Nakamurella flavida</name>
    <dbReference type="NCBI Taxonomy" id="363630"/>
    <lineage>
        <taxon>Bacteria</taxon>
        <taxon>Bacillati</taxon>
        <taxon>Actinomycetota</taxon>
        <taxon>Actinomycetes</taxon>
        <taxon>Nakamurellales</taxon>
        <taxon>Nakamurellaceae</taxon>
        <taxon>Nakamurella</taxon>
    </lineage>
</organism>
<evidence type="ECO:0000256" key="3">
    <source>
        <dbReference type="ARBA" id="ARBA00023163"/>
    </source>
</evidence>
<comment type="caution">
    <text evidence="5">The sequence shown here is derived from an EMBL/GenBank/DDBJ whole genome shotgun (WGS) entry which is preliminary data.</text>
</comment>
<dbReference type="RefSeq" id="WP_205255481.1">
    <property type="nucleotide sequence ID" value="NZ_BAAAPV010000001.1"/>
</dbReference>
<evidence type="ECO:0000313" key="5">
    <source>
        <dbReference type="EMBL" id="MBM9475321.1"/>
    </source>
</evidence>
<keyword evidence="6" id="KW-1185">Reference proteome</keyword>
<keyword evidence="2" id="KW-0238">DNA-binding</keyword>